<proteinExistence type="predicted"/>
<protein>
    <submittedName>
        <fullName evidence="1">Uncharacterized protein</fullName>
    </submittedName>
</protein>
<evidence type="ECO:0000313" key="1">
    <source>
        <dbReference type="EMBL" id="QGG41133.1"/>
    </source>
</evidence>
<gene>
    <name evidence="1" type="ORF">GEV26_07000</name>
</gene>
<evidence type="ECO:0000313" key="2">
    <source>
        <dbReference type="Proteomes" id="UP000392064"/>
    </source>
</evidence>
<name>A0A5Q2MHF9_9ACTN</name>
<dbReference type="AlphaFoldDB" id="A0A5Q2MHF9"/>
<keyword evidence="2" id="KW-1185">Reference proteome</keyword>
<dbReference type="RefSeq" id="WP_153652402.1">
    <property type="nucleotide sequence ID" value="NZ_CP045737.1"/>
</dbReference>
<organism evidence="1 2">
    <name type="scientific">Aeromicrobium yanjiei</name>
    <dbReference type="NCBI Taxonomy" id="2662028"/>
    <lineage>
        <taxon>Bacteria</taxon>
        <taxon>Bacillati</taxon>
        <taxon>Actinomycetota</taxon>
        <taxon>Actinomycetes</taxon>
        <taxon>Propionibacteriales</taxon>
        <taxon>Nocardioidaceae</taxon>
        <taxon>Aeromicrobium</taxon>
    </lineage>
</organism>
<sequence length="178" mass="19003">MSEPSLPTSNPPRVTPAVPRRVVLAAVVMLLLGVVGGLVWVWLADPAQWQVTSRGIVMSESESQGQFGVIVVFVAIGAVVSLGWGWVTGRRLEELGWVLTPFVVVVTVLAALLAWRIGVELGPPDPATVARPSVGDRIPAQLKIDGIVPFLVWPIFGLIGLVGAVWSTRREPDPATYA</sequence>
<dbReference type="Proteomes" id="UP000392064">
    <property type="component" value="Chromosome"/>
</dbReference>
<dbReference type="EMBL" id="CP045737">
    <property type="protein sequence ID" value="QGG41133.1"/>
    <property type="molecule type" value="Genomic_DNA"/>
</dbReference>
<accession>A0A5Q2MHF9</accession>
<dbReference type="KEGG" id="aef:GEV26_07000"/>
<reference evidence="1 2" key="1">
    <citation type="submission" date="2019-11" db="EMBL/GenBank/DDBJ databases">
        <authorList>
            <person name="Li J."/>
        </authorList>
    </citation>
    <scope>NUCLEOTIDE SEQUENCE [LARGE SCALE GENOMIC DNA]</scope>
    <source>
        <strain evidence="1 2">MF47</strain>
    </source>
</reference>